<feature type="non-terminal residue" evidence="1">
    <location>
        <position position="73"/>
    </location>
</feature>
<reference evidence="1" key="1">
    <citation type="submission" date="2013-12" db="EMBL/GenBank/DDBJ databases">
        <title>A Varibaculum cambriense genome reconstructed from a premature infant gut community with otherwise low bacterial novelty that shifts toward anaerobic metabolism during the third week of life.</title>
        <authorList>
            <person name="Brown C.T."/>
            <person name="Sharon I."/>
            <person name="Thomas B.C."/>
            <person name="Castelle C.J."/>
            <person name="Morowitz M.J."/>
            <person name="Banfield J.F."/>
        </authorList>
    </citation>
    <scope>NUCLEOTIDE SEQUENCE</scope>
</reference>
<gene>
    <name evidence="1" type="ORF">Q604_UNBC09264G0001</name>
</gene>
<accession>W1Y1R2</accession>
<evidence type="ECO:0000313" key="1">
    <source>
        <dbReference type="EMBL" id="ETJ36477.1"/>
    </source>
</evidence>
<dbReference type="EMBL" id="AZMM01009264">
    <property type="protein sequence ID" value="ETJ36477.1"/>
    <property type="molecule type" value="Genomic_DNA"/>
</dbReference>
<dbReference type="AlphaFoldDB" id="W1Y1R2"/>
<name>W1Y1R2_9ZZZZ</name>
<protein>
    <submittedName>
        <fullName evidence="1">Uncharacterized protein</fullName>
    </submittedName>
</protein>
<organism evidence="1">
    <name type="scientific">human gut metagenome</name>
    <dbReference type="NCBI Taxonomy" id="408170"/>
    <lineage>
        <taxon>unclassified sequences</taxon>
        <taxon>metagenomes</taxon>
        <taxon>organismal metagenomes</taxon>
    </lineage>
</organism>
<comment type="caution">
    <text evidence="1">The sequence shown here is derived from an EMBL/GenBank/DDBJ whole genome shotgun (WGS) entry which is preliminary data.</text>
</comment>
<sequence length="73" mass="8469">PGKTVITDLDLKYKDKINFYHVLNGREERPIAAIIKNGVSSQDFEGEHLLPENLRKDDSKHIDMSEETYYGFE</sequence>
<proteinExistence type="predicted"/>
<feature type="non-terminal residue" evidence="1">
    <location>
        <position position="1"/>
    </location>
</feature>